<dbReference type="SUPFAM" id="SSF52009">
    <property type="entry name" value="Phosphohistidine domain"/>
    <property type="match status" value="1"/>
</dbReference>
<dbReference type="Pfam" id="PF00391">
    <property type="entry name" value="PEP-utilizers"/>
    <property type="match status" value="1"/>
</dbReference>
<reference evidence="5" key="1">
    <citation type="submission" date="2022-01" db="EMBL/GenBank/DDBJ databases">
        <authorList>
            <person name="Braso-Vives M."/>
        </authorList>
    </citation>
    <scope>NUCLEOTIDE SEQUENCE</scope>
</reference>
<dbReference type="Gene3D" id="3.30.1490.20">
    <property type="entry name" value="ATP-grasp fold, A domain"/>
    <property type="match status" value="1"/>
</dbReference>
<protein>
    <submittedName>
        <fullName evidence="5">Hypp4299 protein</fullName>
    </submittedName>
</protein>
<evidence type="ECO:0000313" key="5">
    <source>
        <dbReference type="EMBL" id="CAH1270227.1"/>
    </source>
</evidence>
<evidence type="ECO:0000259" key="4">
    <source>
        <dbReference type="Pfam" id="PF23212"/>
    </source>
</evidence>
<gene>
    <name evidence="5" type="primary">Hypp4299</name>
    <name evidence="5" type="ORF">BLAG_LOCUS22591</name>
</gene>
<sequence length="1337" mass="148287">MEEAAATCVLVLEGIATAAVLYVIKSILTPDPPVHLGVYHRPGRWYGLKFALMYLLVKLQQGRKKQKREKDAPLVTGLPQSGYGVLSHDSPEEMDLPQELQDHEHALDSAYFNGFAPDGTAVVMRICRRHGRRAEIWFILHVPGVGVLQAPQHPDTAVFNTDGKTFSAAGLSFEPVEAMRTWKVQFNGIMRLTESPRTDVTKEEGRLVHVKFSFMWSAYTLPFNFDTDIHPRAIARAMAIEKWNKKFFQDLRSSHQTHYNQWGQLWGGLHIEGHEEQHVRLKGYRDHSFGVRDWGFMYRYIVHFAYLEDGTCLQVATVCFPTTMSDLRTGYVFTPNGKMEAVSAVDLVLSSIGEDGTMPHNYSFNFVAGGKKYHVQVEIYCQSTWYNGLQWESRVHERLANFTVNGLSGWGVCEFNYKNTTGCPLPPRESRPQQPLPDVTSSHRKLLTLPLSSPVCRSTELVGGKGSSLATLTALQSNCAMFKVPSGFCVTMAAMELQLKLHPTLKSKLEELAQVSCGGQVDALKGMCQSVGEMFTSVALVPEVREAIKAELDNLSTTSQFAVRSSAIGEDTEEMSAAGQMITDLGVRGLDQICDSVQKCWASLYGFPAVQYRRQHGQPVVSSMAVVVQEMVPAEVAGVLFTQHPVTAHPGKMVINANYGLGESVVSGESHPDTITLSRGVGGSCQVEGVDLGSKTQQVVPLDNGGTALQEVTSAQSEKCCLSNDTAVCLGHIAVQVEEAYGGPQDIEWAVSQDTVYLLQARPITTFGIETEWELMHEFDTPLSSEKEISTTSNIAEMMPGAVTPLTASTFSRAIEYGLQNIAASVGLKNCQPYFKKMGLCLGHMFINMHNVAEIYEQHVTIADKRVAEMSLVGRCLEEITMDDIIEYHGKSSLWKGVVHSFNFVKHLYTSKHKIHQLEQTLTTYSICRHDNATAMYQEINERLPEYYQAWADHMRYGARSAAWSTVLMMVLSQGAREWTMQLFSDMAHLYVNCEQVTSADVPDALEKLAVKLIEEGHRDRLIAMSPQEATAWLLGADSGPSGQLFQKFLDLHGHRCLREAELREMSWRAAPTKVVLTIQTMLKNNQIASVKEPFNFHEAVKKIKSPITFTGRYILKWALPYARQGVMEREQSKSAAVKMADHFKQAYWYLASLMVAEGRLPEEDLLFFLTHQEIGTLLSSRSAVLVAKALQRRRILPKQMSLKFPEICRGHPEPIEVGALSVSESDLMLKGMPVSHGTVTAPARVVTRLEDAGAIQAGEILIVQSTDIGWSPYFPLLSGLVTELGGLISHGAVVAREYGLPCVVSVKNATAMFQTGDLVLLNGTEGSVRKLNPNNE</sequence>
<dbReference type="PANTHER" id="PTHR43615">
    <property type="entry name" value="PHOSPHOENOLPYRUVATE SYNTHASE-RELATED"/>
    <property type="match status" value="1"/>
</dbReference>
<dbReference type="InterPro" id="IPR055492">
    <property type="entry name" value="DUF7064"/>
</dbReference>
<dbReference type="PANTHER" id="PTHR43615:SF1">
    <property type="entry name" value="PPDK_N DOMAIN-CONTAINING PROTEIN"/>
    <property type="match status" value="1"/>
</dbReference>
<dbReference type="OrthoDB" id="6123450at2759"/>
<dbReference type="Gene3D" id="3.50.30.10">
    <property type="entry name" value="Phosphohistidine domain"/>
    <property type="match status" value="1"/>
</dbReference>
<feature type="domain" description="PEP-utilising enzyme mobile" evidence="2">
    <location>
        <begin position="1257"/>
        <end position="1327"/>
    </location>
</feature>
<dbReference type="GO" id="GO:0016301">
    <property type="term" value="F:kinase activity"/>
    <property type="evidence" value="ECO:0007669"/>
    <property type="project" value="InterPro"/>
</dbReference>
<dbReference type="InterPro" id="IPR002192">
    <property type="entry name" value="PPDK_AMP/ATP-bd"/>
</dbReference>
<evidence type="ECO:0000259" key="2">
    <source>
        <dbReference type="Pfam" id="PF00391"/>
    </source>
</evidence>
<dbReference type="Proteomes" id="UP000838412">
    <property type="component" value="Chromosome 7"/>
</dbReference>
<dbReference type="InterPro" id="IPR008279">
    <property type="entry name" value="PEP-util_enz_mobile_dom"/>
</dbReference>
<comment type="similarity">
    <text evidence="1">Belongs to the PEP-utilizing enzyme family.</text>
</comment>
<dbReference type="InterPro" id="IPR036637">
    <property type="entry name" value="Phosphohistidine_dom_sf"/>
</dbReference>
<dbReference type="InterPro" id="IPR051549">
    <property type="entry name" value="PEP_Utilizing_Enz"/>
</dbReference>
<dbReference type="EMBL" id="OV696692">
    <property type="protein sequence ID" value="CAH1270227.1"/>
    <property type="molecule type" value="Genomic_DNA"/>
</dbReference>
<proteinExistence type="inferred from homology"/>
<evidence type="ECO:0000256" key="1">
    <source>
        <dbReference type="ARBA" id="ARBA00007837"/>
    </source>
</evidence>
<dbReference type="Gene3D" id="3.30.470.20">
    <property type="entry name" value="ATP-grasp fold, B domain"/>
    <property type="match status" value="1"/>
</dbReference>
<dbReference type="SUPFAM" id="SSF56059">
    <property type="entry name" value="Glutathione synthetase ATP-binding domain-like"/>
    <property type="match status" value="1"/>
</dbReference>
<name>A0A8K0ACF4_BRALA</name>
<dbReference type="Pfam" id="PF23212">
    <property type="entry name" value="DUF7064"/>
    <property type="match status" value="1"/>
</dbReference>
<accession>A0A8K0ACF4</accession>
<evidence type="ECO:0000259" key="3">
    <source>
        <dbReference type="Pfam" id="PF01326"/>
    </source>
</evidence>
<feature type="domain" description="DUF7064" evidence="4">
    <location>
        <begin position="293"/>
        <end position="416"/>
    </location>
</feature>
<dbReference type="Pfam" id="PF01326">
    <property type="entry name" value="PPDK_N"/>
    <property type="match status" value="1"/>
</dbReference>
<dbReference type="GO" id="GO:0005524">
    <property type="term" value="F:ATP binding"/>
    <property type="evidence" value="ECO:0007669"/>
    <property type="project" value="InterPro"/>
</dbReference>
<feature type="domain" description="Pyruvate phosphate dikinase AMP/ATP-binding" evidence="3">
    <location>
        <begin position="460"/>
        <end position="772"/>
    </location>
</feature>
<organism evidence="5 6">
    <name type="scientific">Branchiostoma lanceolatum</name>
    <name type="common">Common lancelet</name>
    <name type="synonym">Amphioxus lanceolatum</name>
    <dbReference type="NCBI Taxonomy" id="7740"/>
    <lineage>
        <taxon>Eukaryota</taxon>
        <taxon>Metazoa</taxon>
        <taxon>Chordata</taxon>
        <taxon>Cephalochordata</taxon>
        <taxon>Leptocardii</taxon>
        <taxon>Amphioxiformes</taxon>
        <taxon>Branchiostomatidae</taxon>
        <taxon>Branchiostoma</taxon>
    </lineage>
</organism>
<dbReference type="InterPro" id="IPR013815">
    <property type="entry name" value="ATP_grasp_subdomain_1"/>
</dbReference>
<keyword evidence="6" id="KW-1185">Reference proteome</keyword>
<evidence type="ECO:0000313" key="6">
    <source>
        <dbReference type="Proteomes" id="UP000838412"/>
    </source>
</evidence>